<keyword evidence="5" id="KW-0119">Carbohydrate metabolism</keyword>
<keyword evidence="4" id="KW-0320">Glycogen biosynthesis</keyword>
<accession>A0A9D2C9P7</accession>
<dbReference type="Pfam" id="PF22019">
    <property type="entry name" value="GlgB_N"/>
    <property type="match status" value="1"/>
</dbReference>
<comment type="caution">
    <text evidence="8">The sequence shown here is derived from an EMBL/GenBank/DDBJ whole genome shotgun (WGS) entry which is preliminary data.</text>
</comment>
<dbReference type="AlphaFoldDB" id="A0A9D2C9P7"/>
<dbReference type="InterPro" id="IPR017853">
    <property type="entry name" value="GH"/>
</dbReference>
<evidence type="ECO:0000259" key="7">
    <source>
        <dbReference type="Pfam" id="PF22019"/>
    </source>
</evidence>
<evidence type="ECO:0000256" key="3">
    <source>
        <dbReference type="ARBA" id="ARBA00022679"/>
    </source>
</evidence>
<sequence>MPDLPHDPQQQFSQGDLDRIAYGSDPAPHSVLGAHEVGTGHVVRVVRHLARRVLIDSDGSRYEAEHLGIGVWEATLPGPIAEYTVTTEHDDGSIWTAEDPYRFTPTIGELALHLWSEGRLEEAWRELGARVMEHQGVEGVSFTVWAPHAKAVRVRGDFNEWDGTGHPMRTMGSSGIWELFVPQARAGHRYKFALLGRDGWVERADPFAQRTEEPPATASIVHASRFAWSDDEWMSARASTNPHDGPMSIYEMHLGSWRDGRSYRSIADDLIDYLADTGFTHVEFMPLAEHPYGPSWGYQVTGYYAPTSRWGSPDDL</sequence>
<dbReference type="GO" id="GO:0003844">
    <property type="term" value="F:1,4-alpha-glucan branching enzyme activity"/>
    <property type="evidence" value="ECO:0007669"/>
    <property type="project" value="TreeGrafter"/>
</dbReference>
<dbReference type="Gene3D" id="3.20.20.80">
    <property type="entry name" value="Glycosidases"/>
    <property type="match status" value="1"/>
</dbReference>
<name>A0A9D2C9P7_9MICO</name>
<dbReference type="FunFam" id="2.60.40.10:FF:000169">
    <property type="entry name" value="1,4-alpha-glucan branching enzyme GlgB"/>
    <property type="match status" value="1"/>
</dbReference>
<dbReference type="SUPFAM" id="SSF51445">
    <property type="entry name" value="(Trans)glycosidases"/>
    <property type="match status" value="1"/>
</dbReference>
<keyword evidence="2" id="KW-0328">Glycosyltransferase</keyword>
<dbReference type="Gene3D" id="2.60.40.10">
    <property type="entry name" value="Immunoglobulins"/>
    <property type="match status" value="2"/>
</dbReference>
<dbReference type="SUPFAM" id="SSF81296">
    <property type="entry name" value="E set domains"/>
    <property type="match status" value="1"/>
</dbReference>
<evidence type="ECO:0000259" key="6">
    <source>
        <dbReference type="Pfam" id="PF02922"/>
    </source>
</evidence>
<dbReference type="Proteomes" id="UP000824005">
    <property type="component" value="Unassembled WGS sequence"/>
</dbReference>
<dbReference type="PANTHER" id="PTHR43651:SF3">
    <property type="entry name" value="1,4-ALPHA-GLUCAN-BRANCHING ENZYME"/>
    <property type="match status" value="1"/>
</dbReference>
<dbReference type="EMBL" id="DXDC01000441">
    <property type="protein sequence ID" value="HIY67471.1"/>
    <property type="molecule type" value="Genomic_DNA"/>
</dbReference>
<feature type="domain" description="1,4-alpha-glucan branching enzyme GlgB N-terminal" evidence="7">
    <location>
        <begin position="14"/>
        <end position="101"/>
    </location>
</feature>
<proteinExistence type="predicted"/>
<dbReference type="GO" id="GO:0005829">
    <property type="term" value="C:cytosol"/>
    <property type="evidence" value="ECO:0007669"/>
    <property type="project" value="TreeGrafter"/>
</dbReference>
<dbReference type="GO" id="GO:0005978">
    <property type="term" value="P:glycogen biosynthetic process"/>
    <property type="evidence" value="ECO:0007669"/>
    <property type="project" value="UniProtKB-KW"/>
</dbReference>
<evidence type="ECO:0000256" key="2">
    <source>
        <dbReference type="ARBA" id="ARBA00022676"/>
    </source>
</evidence>
<dbReference type="InterPro" id="IPR044143">
    <property type="entry name" value="GlgB_N_E_set_prok"/>
</dbReference>
<organism evidence="8 9">
    <name type="scientific">Candidatus Agrococcus pullicola</name>
    <dbReference type="NCBI Taxonomy" id="2838429"/>
    <lineage>
        <taxon>Bacteria</taxon>
        <taxon>Bacillati</taxon>
        <taxon>Actinomycetota</taxon>
        <taxon>Actinomycetes</taxon>
        <taxon>Micrococcales</taxon>
        <taxon>Microbacteriaceae</taxon>
        <taxon>Agrococcus</taxon>
    </lineage>
</organism>
<dbReference type="CDD" id="cd02855">
    <property type="entry name" value="E_set_GBE_prok_N"/>
    <property type="match status" value="1"/>
</dbReference>
<evidence type="ECO:0000313" key="9">
    <source>
        <dbReference type="Proteomes" id="UP000824005"/>
    </source>
</evidence>
<dbReference type="InterPro" id="IPR004193">
    <property type="entry name" value="Glyco_hydro_13_N"/>
</dbReference>
<feature type="non-terminal residue" evidence="8">
    <location>
        <position position="316"/>
    </location>
</feature>
<dbReference type="GO" id="GO:0004553">
    <property type="term" value="F:hydrolase activity, hydrolyzing O-glycosyl compounds"/>
    <property type="evidence" value="ECO:0007669"/>
    <property type="project" value="InterPro"/>
</dbReference>
<reference evidence="8" key="2">
    <citation type="submission" date="2021-04" db="EMBL/GenBank/DDBJ databases">
        <authorList>
            <person name="Gilroy R."/>
        </authorList>
    </citation>
    <scope>NUCLEOTIDE SEQUENCE</scope>
    <source>
        <strain evidence="8">ChiGjej1B1-98</strain>
    </source>
</reference>
<evidence type="ECO:0000256" key="5">
    <source>
        <dbReference type="ARBA" id="ARBA00023277"/>
    </source>
</evidence>
<keyword evidence="1" id="KW-0321">Glycogen metabolism</keyword>
<dbReference type="InterPro" id="IPR054169">
    <property type="entry name" value="GlgB_N"/>
</dbReference>
<protein>
    <submittedName>
        <fullName evidence="8">1,4-alpha-glucan branching enzyme</fullName>
    </submittedName>
</protein>
<evidence type="ECO:0000256" key="4">
    <source>
        <dbReference type="ARBA" id="ARBA00023056"/>
    </source>
</evidence>
<dbReference type="InterPro" id="IPR014756">
    <property type="entry name" value="Ig_E-set"/>
</dbReference>
<dbReference type="PANTHER" id="PTHR43651">
    <property type="entry name" value="1,4-ALPHA-GLUCAN-BRANCHING ENZYME"/>
    <property type="match status" value="1"/>
</dbReference>
<reference evidence="8" key="1">
    <citation type="journal article" date="2021" name="PeerJ">
        <title>Extensive microbial diversity within the chicken gut microbiome revealed by metagenomics and culture.</title>
        <authorList>
            <person name="Gilroy R."/>
            <person name="Ravi A."/>
            <person name="Getino M."/>
            <person name="Pursley I."/>
            <person name="Horton D.L."/>
            <person name="Alikhan N.F."/>
            <person name="Baker D."/>
            <person name="Gharbi K."/>
            <person name="Hall N."/>
            <person name="Watson M."/>
            <person name="Adriaenssens E.M."/>
            <person name="Foster-Nyarko E."/>
            <person name="Jarju S."/>
            <person name="Secka A."/>
            <person name="Antonio M."/>
            <person name="Oren A."/>
            <person name="Chaudhuri R.R."/>
            <person name="La Ragione R."/>
            <person name="Hildebrand F."/>
            <person name="Pallen M.J."/>
        </authorList>
    </citation>
    <scope>NUCLEOTIDE SEQUENCE</scope>
    <source>
        <strain evidence="8">ChiGjej1B1-98</strain>
    </source>
</reference>
<keyword evidence="3" id="KW-0808">Transferase</keyword>
<dbReference type="Pfam" id="PF02922">
    <property type="entry name" value="CBM_48"/>
    <property type="match status" value="1"/>
</dbReference>
<evidence type="ECO:0000256" key="1">
    <source>
        <dbReference type="ARBA" id="ARBA00022600"/>
    </source>
</evidence>
<feature type="domain" description="Glycoside hydrolase family 13 N-terminal" evidence="6">
    <location>
        <begin position="127"/>
        <end position="208"/>
    </location>
</feature>
<gene>
    <name evidence="8" type="ORF">H9830_14500</name>
</gene>
<dbReference type="InterPro" id="IPR013783">
    <property type="entry name" value="Ig-like_fold"/>
</dbReference>
<evidence type="ECO:0000313" key="8">
    <source>
        <dbReference type="EMBL" id="HIY67471.1"/>
    </source>
</evidence>